<keyword evidence="2" id="KW-1185">Reference proteome</keyword>
<proteinExistence type="predicted"/>
<organism evidence="1 2">
    <name type="scientific">Alectoria fallacina</name>
    <dbReference type="NCBI Taxonomy" id="1903189"/>
    <lineage>
        <taxon>Eukaryota</taxon>
        <taxon>Fungi</taxon>
        <taxon>Dikarya</taxon>
        <taxon>Ascomycota</taxon>
        <taxon>Pezizomycotina</taxon>
        <taxon>Lecanoromycetes</taxon>
        <taxon>OSLEUM clade</taxon>
        <taxon>Lecanoromycetidae</taxon>
        <taxon>Lecanorales</taxon>
        <taxon>Lecanorineae</taxon>
        <taxon>Parmeliaceae</taxon>
        <taxon>Alectoria</taxon>
    </lineage>
</organism>
<dbReference type="Proteomes" id="UP000664203">
    <property type="component" value="Unassembled WGS sequence"/>
</dbReference>
<dbReference type="AlphaFoldDB" id="A0A8H3FB92"/>
<accession>A0A8H3FB92</accession>
<dbReference type="EMBL" id="CAJPDR010000136">
    <property type="protein sequence ID" value="CAF9920429.1"/>
    <property type="molecule type" value="Genomic_DNA"/>
</dbReference>
<gene>
    <name evidence="1" type="ORF">ALECFALPRED_001522</name>
</gene>
<sequence>MRDTAEGMNIEVLLLATCTLEEGPTEAIMESDDLDGFNEITQRELDDINDWENVAIPGSGTMAMR</sequence>
<reference evidence="1" key="1">
    <citation type="submission" date="2021-03" db="EMBL/GenBank/DDBJ databases">
        <authorList>
            <person name="Tagirdzhanova G."/>
        </authorList>
    </citation>
    <scope>NUCLEOTIDE SEQUENCE</scope>
</reference>
<comment type="caution">
    <text evidence="1">The sequence shown here is derived from an EMBL/GenBank/DDBJ whole genome shotgun (WGS) entry which is preliminary data.</text>
</comment>
<name>A0A8H3FB92_9LECA</name>
<evidence type="ECO:0000313" key="2">
    <source>
        <dbReference type="Proteomes" id="UP000664203"/>
    </source>
</evidence>
<evidence type="ECO:0000313" key="1">
    <source>
        <dbReference type="EMBL" id="CAF9920429.1"/>
    </source>
</evidence>
<protein>
    <submittedName>
        <fullName evidence="1">Uncharacterized protein</fullName>
    </submittedName>
</protein>